<protein>
    <submittedName>
        <fullName evidence="1">Uncharacterized protein</fullName>
    </submittedName>
</protein>
<dbReference type="Proteomes" id="UP000509791">
    <property type="component" value="Chromosome"/>
</dbReference>
<gene>
    <name evidence="1" type="ORF">STHERMO_1168</name>
</gene>
<dbReference type="EMBL" id="LR822027">
    <property type="protein sequence ID" value="CAD0152449.1"/>
    <property type="molecule type" value="Genomic_DNA"/>
</dbReference>
<dbReference type="AlphaFoldDB" id="A0A8D6UAT3"/>
<evidence type="ECO:0000313" key="2">
    <source>
        <dbReference type="Proteomes" id="UP000509791"/>
    </source>
</evidence>
<sequence length="39" mass="4780">MSSDILLDILPESYVHDFIIRLFQNFQKIIELYFKFIKT</sequence>
<organism evidence="1 2">
    <name type="scientific">Streptococcus thermophilus</name>
    <dbReference type="NCBI Taxonomy" id="1308"/>
    <lineage>
        <taxon>Bacteria</taxon>
        <taxon>Bacillati</taxon>
        <taxon>Bacillota</taxon>
        <taxon>Bacilli</taxon>
        <taxon>Lactobacillales</taxon>
        <taxon>Streptococcaceae</taxon>
        <taxon>Streptococcus</taxon>
    </lineage>
</organism>
<accession>A0A8D6UAT3</accession>
<reference evidence="1 2" key="1">
    <citation type="submission" date="2020-06" db="EMBL/GenBank/DDBJ databases">
        <authorList>
            <person name="Chuat V."/>
        </authorList>
    </citation>
    <scope>NUCLEOTIDE SEQUENCE [LARGE SCALE GENOMIC DNA]</scope>
    <source>
        <strain evidence="1">STH_CIRM_998</strain>
    </source>
</reference>
<evidence type="ECO:0000313" key="1">
    <source>
        <dbReference type="EMBL" id="CAD0152449.1"/>
    </source>
</evidence>
<proteinExistence type="predicted"/>
<name>A0A8D6UAT3_STRTR</name>